<proteinExistence type="predicted"/>
<dbReference type="EMBL" id="CP123384">
    <property type="protein sequence ID" value="XCC92719.1"/>
    <property type="molecule type" value="Genomic_DNA"/>
</dbReference>
<reference evidence="1" key="1">
    <citation type="submission" date="2023-02" db="EMBL/GenBank/DDBJ databases">
        <title>Description and genomic characterization of Salipiger bruguierae sp. nov., isolated from the sediment of mangrove plant Bruguiera sexangula.</title>
        <authorList>
            <person name="Long M."/>
        </authorList>
    </citation>
    <scope>NUCLEOTIDE SEQUENCE</scope>
    <source>
        <strain evidence="1">H15</strain>
    </source>
</reference>
<gene>
    <name evidence="1" type="ORF">PVT71_09525</name>
</gene>
<name>A0AAU8ADV1_9RHOB</name>
<accession>A0AAU8ADV1</accession>
<dbReference type="RefSeq" id="WP_353471546.1">
    <property type="nucleotide sequence ID" value="NZ_CP123384.1"/>
</dbReference>
<protein>
    <submittedName>
        <fullName evidence="1">Uncharacterized protein</fullName>
    </submittedName>
</protein>
<sequence length="233" mass="26624">MVGSFLFRAIEDYAHAFDLPVVYSGDHLQVPPVSDREVIMDQGFETITLRRSIRFPEDSDIFRLGELLRHAIEYDPDGELPMLYSFPSVRVASGNEWIARLTDGYRNHESLLAVSSQNDYLRRMRKKLRSAGHSRLAAGDAVVSKQTDGHFLNGEQFTVSSVQADKNYLPDVPTCVSHNRTLAISGYRLTFRETEREAFIVEGDQQLKELEEHIRHLHHTDYLPHADAARILD</sequence>
<evidence type="ECO:0000313" key="1">
    <source>
        <dbReference type="EMBL" id="XCC92719.1"/>
    </source>
</evidence>
<organism evidence="1">
    <name type="scientific">Alloyangia sp. H15</name>
    <dbReference type="NCBI Taxonomy" id="3029062"/>
    <lineage>
        <taxon>Bacteria</taxon>
        <taxon>Pseudomonadati</taxon>
        <taxon>Pseudomonadota</taxon>
        <taxon>Alphaproteobacteria</taxon>
        <taxon>Rhodobacterales</taxon>
        <taxon>Roseobacteraceae</taxon>
        <taxon>Alloyangia</taxon>
    </lineage>
</organism>
<dbReference type="AlphaFoldDB" id="A0AAU8ADV1"/>